<dbReference type="Proteomes" id="UP000218334">
    <property type="component" value="Unassembled WGS sequence"/>
</dbReference>
<dbReference type="STRING" id="1076256.A0A2H3BHI3"/>
<dbReference type="AlphaFoldDB" id="A0A2H3BHI3"/>
<evidence type="ECO:0000256" key="1">
    <source>
        <dbReference type="SAM" id="MobiDB-lite"/>
    </source>
</evidence>
<evidence type="ECO:0000313" key="2">
    <source>
        <dbReference type="EMBL" id="PBK69130.1"/>
    </source>
</evidence>
<evidence type="ECO:0000313" key="3">
    <source>
        <dbReference type="Proteomes" id="UP000218334"/>
    </source>
</evidence>
<feature type="region of interest" description="Disordered" evidence="1">
    <location>
        <begin position="64"/>
        <end position="106"/>
    </location>
</feature>
<sequence>MNASVLILKSLPTQLHRYITPSIRRVFVEPEAFKQRLDALEARNGALERENHALMATVAKEKKDLQEARKQSKVTGKKITRVCNSNGSIMPPSKRPRLDADSSSSISVPATARHRLLSSANLEVFARAYSTKRSGWNAFAGSKTTSRSR</sequence>
<proteinExistence type="predicted"/>
<reference evidence="3" key="1">
    <citation type="journal article" date="2017" name="Nat. Ecol. Evol.">
        <title>Genome expansion and lineage-specific genetic innovations in the forest pathogenic fungi Armillaria.</title>
        <authorList>
            <person name="Sipos G."/>
            <person name="Prasanna A.N."/>
            <person name="Walter M.C."/>
            <person name="O'Connor E."/>
            <person name="Balint B."/>
            <person name="Krizsan K."/>
            <person name="Kiss B."/>
            <person name="Hess J."/>
            <person name="Varga T."/>
            <person name="Slot J."/>
            <person name="Riley R."/>
            <person name="Boka B."/>
            <person name="Rigling D."/>
            <person name="Barry K."/>
            <person name="Lee J."/>
            <person name="Mihaltcheva S."/>
            <person name="LaButti K."/>
            <person name="Lipzen A."/>
            <person name="Waldron R."/>
            <person name="Moloney N.M."/>
            <person name="Sperisen C."/>
            <person name="Kredics L."/>
            <person name="Vagvoelgyi C."/>
            <person name="Patrignani A."/>
            <person name="Fitzpatrick D."/>
            <person name="Nagy I."/>
            <person name="Doyle S."/>
            <person name="Anderson J.B."/>
            <person name="Grigoriev I.V."/>
            <person name="Gueldener U."/>
            <person name="Muensterkoetter M."/>
            <person name="Nagy L.G."/>
        </authorList>
    </citation>
    <scope>NUCLEOTIDE SEQUENCE [LARGE SCALE GENOMIC DNA]</scope>
    <source>
        <strain evidence="3">28-4</strain>
    </source>
</reference>
<keyword evidence="3" id="KW-1185">Reference proteome</keyword>
<protein>
    <submittedName>
        <fullName evidence="2">Uncharacterized protein</fullName>
    </submittedName>
</protein>
<organism evidence="2 3">
    <name type="scientific">Armillaria solidipes</name>
    <dbReference type="NCBI Taxonomy" id="1076256"/>
    <lineage>
        <taxon>Eukaryota</taxon>
        <taxon>Fungi</taxon>
        <taxon>Dikarya</taxon>
        <taxon>Basidiomycota</taxon>
        <taxon>Agaricomycotina</taxon>
        <taxon>Agaricomycetes</taxon>
        <taxon>Agaricomycetidae</taxon>
        <taxon>Agaricales</taxon>
        <taxon>Marasmiineae</taxon>
        <taxon>Physalacriaceae</taxon>
        <taxon>Armillaria</taxon>
    </lineage>
</organism>
<feature type="compositionally biased region" description="Basic residues" evidence="1">
    <location>
        <begin position="71"/>
        <end position="80"/>
    </location>
</feature>
<accession>A0A2H3BHI3</accession>
<gene>
    <name evidence="2" type="ORF">ARMSODRAFT_957460</name>
</gene>
<name>A0A2H3BHI3_9AGAR</name>
<dbReference type="EMBL" id="KZ293430">
    <property type="protein sequence ID" value="PBK69130.1"/>
    <property type="molecule type" value="Genomic_DNA"/>
</dbReference>